<reference evidence="2" key="1">
    <citation type="journal article" date="2019" name="Int. J. Syst. Evol. Microbiol.">
        <title>The Global Catalogue of Microorganisms (GCM) 10K type strain sequencing project: providing services to taxonomists for standard genome sequencing and annotation.</title>
        <authorList>
            <consortium name="The Broad Institute Genomics Platform"/>
            <consortium name="The Broad Institute Genome Sequencing Center for Infectious Disease"/>
            <person name="Wu L."/>
            <person name="Ma J."/>
        </authorList>
    </citation>
    <scope>NUCLEOTIDE SEQUENCE [LARGE SCALE GENOMIC DNA]</scope>
    <source>
        <strain evidence="2">JCM 3369</strain>
    </source>
</reference>
<evidence type="ECO:0000313" key="1">
    <source>
        <dbReference type="EMBL" id="MFD1694912.1"/>
    </source>
</evidence>
<dbReference type="EMBL" id="JBHUFA010000001">
    <property type="protein sequence ID" value="MFD1694912.1"/>
    <property type="molecule type" value="Genomic_DNA"/>
</dbReference>
<accession>A0ABW4JTR2</accession>
<proteinExistence type="predicted"/>
<name>A0ABW4JTR2_9HYPH</name>
<protein>
    <submittedName>
        <fullName evidence="1">DUF2267 domain-containing protein</fullName>
    </submittedName>
</protein>
<dbReference type="Proteomes" id="UP001597327">
    <property type="component" value="Unassembled WGS sequence"/>
</dbReference>
<dbReference type="RefSeq" id="WP_149891290.1">
    <property type="nucleotide sequence ID" value="NZ_JBHUFA010000001.1"/>
</dbReference>
<gene>
    <name evidence="1" type="ORF">ACFSC7_05235</name>
</gene>
<keyword evidence="2" id="KW-1185">Reference proteome</keyword>
<organism evidence="1 2">
    <name type="scientific">Roseibium aestuarii</name>
    <dbReference type="NCBI Taxonomy" id="2600299"/>
    <lineage>
        <taxon>Bacteria</taxon>
        <taxon>Pseudomonadati</taxon>
        <taxon>Pseudomonadota</taxon>
        <taxon>Alphaproteobacteria</taxon>
        <taxon>Hyphomicrobiales</taxon>
        <taxon>Stappiaceae</taxon>
        <taxon>Roseibium</taxon>
    </lineage>
</organism>
<sequence>MEDLIQHIVATTGIDEDAARKGVTIILNFLNKEAPAERMQEVFDALPGTREAVTEYLATKSSGKGLFGGLAGMVPGMGAMAVLGELNSAGLEMADVQRIIKRLVGVAREKAGDEAVDEVISSIPILKQIL</sequence>
<comment type="caution">
    <text evidence="1">The sequence shown here is derived from an EMBL/GenBank/DDBJ whole genome shotgun (WGS) entry which is preliminary data.</text>
</comment>
<evidence type="ECO:0000313" key="2">
    <source>
        <dbReference type="Proteomes" id="UP001597327"/>
    </source>
</evidence>